<feature type="domain" description="Lon N-terminal" evidence="16">
    <location>
        <begin position="38"/>
        <end position="231"/>
    </location>
</feature>
<dbReference type="Gene3D" id="3.30.230.10">
    <property type="match status" value="1"/>
</dbReference>
<keyword evidence="8 9" id="KW-0346">Stress response</keyword>
<dbReference type="CDD" id="cd19500">
    <property type="entry name" value="RecA-like_Lon"/>
    <property type="match status" value="1"/>
</dbReference>
<dbReference type="PRINTS" id="PR00830">
    <property type="entry name" value="ENDOLAPTASE"/>
</dbReference>
<dbReference type="GO" id="GO:0005737">
    <property type="term" value="C:cytoplasm"/>
    <property type="evidence" value="ECO:0007669"/>
    <property type="project" value="UniProtKB-SubCell"/>
</dbReference>
<dbReference type="GO" id="GO:0004252">
    <property type="term" value="F:serine-type endopeptidase activity"/>
    <property type="evidence" value="ECO:0007669"/>
    <property type="project" value="UniProtKB-UniRule"/>
</dbReference>
<keyword evidence="2 9" id="KW-0963">Cytoplasm</keyword>
<comment type="caution">
    <text evidence="17">The sequence shown here is derived from an EMBL/GenBank/DDBJ whole genome shotgun (WGS) entry which is preliminary data.</text>
</comment>
<dbReference type="GO" id="GO:0043565">
    <property type="term" value="F:sequence-specific DNA binding"/>
    <property type="evidence" value="ECO:0007669"/>
    <property type="project" value="UniProtKB-UniRule"/>
</dbReference>
<dbReference type="InterPro" id="IPR054594">
    <property type="entry name" value="Lon_lid"/>
</dbReference>
<sequence length="822" mass="90584">MMIKADQDRIFELDSDDAAMAELAASLGDFPDLPEDALAIIPLRYLVLFPGMIVPISVGREKSIAAAQQSVRSKHQIGLILQHDSEVEAPTPEQLYRVGTAANILRYITSQEGGHYVVCQGQQRFRTIEFLDGYPFHVARVELLEEPDEQGADIQARLVQLKERAAQVIDLLPQAPAELATATQNMSSASALADFVAGLLDLPVEQKQEILATPDLRPRLDKVLEVLADRIEVLRISNEINEQTKERIDDRQREFLLREQLKTIQKELGETDGENAELEELAEAVARAKMPEEVEAHARKELQRLARMSEAAAEYSMLCTWLECLSELPWSAVTEERIDIAEARRILDEDHFGLHKVKRRILEYLAVRKLNPHGKSPILCFAGPPGVGKTSLGQSIARATGRKFARISLGGVHDEAEIRGHRRTYVGALPGNIIQAIRKVGTRNCVLMLDELDKLGAGVHGDPSSALLEVLDPEQNSTFRDNYLGVPFDLSKVMFIGTANMLDTVPPPLQDRMEVLRLPGYTEDEKAQIAARYLIRRQLEASGLISRQDVEQGPEQGVPQCELTPDAVRAIIRDYTREAGVRNLEREIGNVFRHAAMRVAEGEKEQMRIDAAALADILGPKKFESELAMRTSLPGVATGLAWTPAGGDILFIEASRTPGRSKLILTGQLGEVMKESAQAALTLVKAHCDALRIPCEQFDKNDIHVHVPAGALPKDGPSAGVAIYVALVSLLTARAVRSDSAMTGEISLRGLVLPIGGVKEKVLAALQSGIKRVLLPARNRREFDEIPEEARRELEFIWLETVDDAVREAIGGAISGSPELMQ</sequence>
<dbReference type="InterPro" id="IPR014721">
    <property type="entry name" value="Ribsml_uS5_D2-typ_fold_subgr"/>
</dbReference>
<dbReference type="SMART" id="SM00382">
    <property type="entry name" value="AAA"/>
    <property type="match status" value="1"/>
</dbReference>
<comment type="induction">
    <text evidence="9">By heat shock.</text>
</comment>
<evidence type="ECO:0000313" key="18">
    <source>
        <dbReference type="Proteomes" id="UP000285190"/>
    </source>
</evidence>
<feature type="binding site" evidence="9 12">
    <location>
        <begin position="383"/>
        <end position="390"/>
    </location>
    <ligand>
        <name>ATP</name>
        <dbReference type="ChEBI" id="CHEBI:30616"/>
    </ligand>
</feature>
<feature type="active site" evidence="9 11">
    <location>
        <position position="761"/>
    </location>
</feature>
<dbReference type="Pfam" id="PF22667">
    <property type="entry name" value="Lon_lid"/>
    <property type="match status" value="1"/>
</dbReference>
<dbReference type="InterPro" id="IPR015947">
    <property type="entry name" value="PUA-like_sf"/>
</dbReference>
<comment type="catalytic activity">
    <reaction evidence="9 10 13">
        <text>Hydrolysis of proteins in presence of ATP.</text>
        <dbReference type="EC" id="3.4.21.53"/>
    </reaction>
</comment>
<dbReference type="GO" id="GO:0004176">
    <property type="term" value="F:ATP-dependent peptidase activity"/>
    <property type="evidence" value="ECO:0007669"/>
    <property type="project" value="UniProtKB-UniRule"/>
</dbReference>
<dbReference type="GO" id="GO:0034605">
    <property type="term" value="P:cellular response to heat"/>
    <property type="evidence" value="ECO:0007669"/>
    <property type="project" value="UniProtKB-UniRule"/>
</dbReference>
<comment type="function">
    <text evidence="9">ATP-dependent serine protease that mediates the selective degradation of mutant and abnormal proteins as well as certain short-lived regulatory proteins. Required for cellular homeostasis and for survival from DNA damage and developmental changes induced by stress. Degrades polypeptides processively to yield small peptide fragments that are 5 to 10 amino acids long. Binds to DNA in a double-stranded, site-specific manner.</text>
</comment>
<evidence type="ECO:0000256" key="5">
    <source>
        <dbReference type="ARBA" id="ARBA00022801"/>
    </source>
</evidence>
<dbReference type="SUPFAM" id="SSF54211">
    <property type="entry name" value="Ribosomal protein S5 domain 2-like"/>
    <property type="match status" value="1"/>
</dbReference>
<dbReference type="EMBL" id="QYUN01000002">
    <property type="protein sequence ID" value="RJG07449.1"/>
    <property type="molecule type" value="Genomic_DNA"/>
</dbReference>
<evidence type="ECO:0000256" key="14">
    <source>
        <dbReference type="RuleBase" id="RU000591"/>
    </source>
</evidence>
<dbReference type="Pfam" id="PF00004">
    <property type="entry name" value="AAA"/>
    <property type="match status" value="1"/>
</dbReference>
<dbReference type="PIRSF" id="PIRSF001174">
    <property type="entry name" value="Lon_proteas"/>
    <property type="match status" value="1"/>
</dbReference>
<dbReference type="HAMAP" id="MF_01973">
    <property type="entry name" value="lon_bact"/>
    <property type="match status" value="1"/>
</dbReference>
<reference evidence="17 18" key="1">
    <citation type="submission" date="2018-09" db="EMBL/GenBank/DDBJ databases">
        <authorList>
            <person name="Zhu H."/>
        </authorList>
    </citation>
    <scope>NUCLEOTIDE SEQUENCE [LARGE SCALE GENOMIC DNA]</scope>
    <source>
        <strain evidence="17 18">K2R10-39</strain>
    </source>
</reference>
<evidence type="ECO:0000259" key="15">
    <source>
        <dbReference type="PROSITE" id="PS51786"/>
    </source>
</evidence>
<comment type="similarity">
    <text evidence="9 10 13 14">Belongs to the peptidase S16 family.</text>
</comment>
<evidence type="ECO:0000256" key="11">
    <source>
        <dbReference type="PIRSR" id="PIRSR001174-1"/>
    </source>
</evidence>
<dbReference type="PANTHER" id="PTHR10046">
    <property type="entry name" value="ATP DEPENDENT LON PROTEASE FAMILY MEMBER"/>
    <property type="match status" value="1"/>
</dbReference>
<keyword evidence="6 9" id="KW-0720">Serine protease</keyword>
<evidence type="ECO:0000256" key="3">
    <source>
        <dbReference type="ARBA" id="ARBA00022670"/>
    </source>
</evidence>
<protein>
    <recommendedName>
        <fullName evidence="9 10">Lon protease</fullName>
        <ecNumber evidence="9 10">3.4.21.53</ecNumber>
    </recommendedName>
    <alternativeName>
        <fullName evidence="9">ATP-dependent protease La</fullName>
    </alternativeName>
</protein>
<evidence type="ECO:0000256" key="4">
    <source>
        <dbReference type="ARBA" id="ARBA00022741"/>
    </source>
</evidence>
<accession>A0A418X4V8</accession>
<dbReference type="EC" id="3.4.21.53" evidence="9 10"/>
<comment type="subcellular location">
    <subcellularLocation>
        <location evidence="1 9 10">Cytoplasm</location>
    </subcellularLocation>
</comment>
<dbReference type="PROSITE" id="PS51786">
    <property type="entry name" value="LON_PROTEOLYTIC"/>
    <property type="match status" value="1"/>
</dbReference>
<dbReference type="SUPFAM" id="SSF52540">
    <property type="entry name" value="P-loop containing nucleoside triphosphate hydrolases"/>
    <property type="match status" value="1"/>
</dbReference>
<dbReference type="Gene3D" id="1.20.5.5270">
    <property type="match status" value="1"/>
</dbReference>
<organism evidence="17 18">
    <name type="scientific">Noviherbaspirillum cavernae</name>
    <dbReference type="NCBI Taxonomy" id="2320862"/>
    <lineage>
        <taxon>Bacteria</taxon>
        <taxon>Pseudomonadati</taxon>
        <taxon>Pseudomonadota</taxon>
        <taxon>Betaproteobacteria</taxon>
        <taxon>Burkholderiales</taxon>
        <taxon>Oxalobacteraceae</taxon>
        <taxon>Noviherbaspirillum</taxon>
    </lineage>
</organism>
<evidence type="ECO:0000256" key="10">
    <source>
        <dbReference type="PIRNR" id="PIRNR001174"/>
    </source>
</evidence>
<dbReference type="InterPro" id="IPR008268">
    <property type="entry name" value="Peptidase_S16_AS"/>
</dbReference>
<keyword evidence="3 9" id="KW-0645">Protease</keyword>
<evidence type="ECO:0000259" key="16">
    <source>
        <dbReference type="PROSITE" id="PS51787"/>
    </source>
</evidence>
<comment type="subunit">
    <text evidence="9 10">Homohexamer. Organized in a ring with a central cavity.</text>
</comment>
<keyword evidence="4 9" id="KW-0547">Nucleotide-binding</keyword>
<gene>
    <name evidence="9 17" type="primary">lon</name>
    <name evidence="17" type="ORF">D3870_16895</name>
</gene>
<evidence type="ECO:0000313" key="17">
    <source>
        <dbReference type="EMBL" id="RJG07449.1"/>
    </source>
</evidence>
<dbReference type="Gene3D" id="3.40.50.300">
    <property type="entry name" value="P-loop containing nucleotide triphosphate hydrolases"/>
    <property type="match status" value="1"/>
</dbReference>
<dbReference type="InterPro" id="IPR003111">
    <property type="entry name" value="Lon_prtase_N"/>
</dbReference>
<dbReference type="InterPro" id="IPR027417">
    <property type="entry name" value="P-loop_NTPase"/>
</dbReference>
<feature type="domain" description="Lon proteolytic" evidence="15">
    <location>
        <begin position="631"/>
        <end position="812"/>
    </location>
</feature>
<dbReference type="PROSITE" id="PS51787">
    <property type="entry name" value="LON_N"/>
    <property type="match status" value="1"/>
</dbReference>
<keyword evidence="18" id="KW-1185">Reference proteome</keyword>
<feature type="active site" evidence="9 11">
    <location>
        <position position="718"/>
    </location>
</feature>
<keyword evidence="5 9" id="KW-0378">Hydrolase</keyword>
<dbReference type="InterPro" id="IPR027065">
    <property type="entry name" value="Lon_Prtase"/>
</dbReference>
<keyword evidence="7 9" id="KW-0067">ATP-binding</keyword>
<dbReference type="InterPro" id="IPR003959">
    <property type="entry name" value="ATPase_AAA_core"/>
</dbReference>
<dbReference type="InterPro" id="IPR008269">
    <property type="entry name" value="Lon_proteolytic"/>
</dbReference>
<dbReference type="GO" id="GO:0006515">
    <property type="term" value="P:protein quality control for misfolded or incompletely synthesized proteins"/>
    <property type="evidence" value="ECO:0007669"/>
    <property type="project" value="UniProtKB-UniRule"/>
</dbReference>
<evidence type="ECO:0000256" key="12">
    <source>
        <dbReference type="PIRSR" id="PIRSR001174-2"/>
    </source>
</evidence>
<dbReference type="Gene3D" id="2.30.130.40">
    <property type="entry name" value="LON domain-like"/>
    <property type="match status" value="1"/>
</dbReference>
<dbReference type="OrthoDB" id="9803599at2"/>
<dbReference type="GO" id="GO:0005524">
    <property type="term" value="F:ATP binding"/>
    <property type="evidence" value="ECO:0007669"/>
    <property type="project" value="UniProtKB-UniRule"/>
</dbReference>
<evidence type="ECO:0000256" key="8">
    <source>
        <dbReference type="ARBA" id="ARBA00023016"/>
    </source>
</evidence>
<dbReference type="InterPro" id="IPR046336">
    <property type="entry name" value="Lon_prtase_N_sf"/>
</dbReference>
<dbReference type="Gene3D" id="1.10.8.60">
    <property type="match status" value="1"/>
</dbReference>
<dbReference type="GO" id="GO:0016887">
    <property type="term" value="F:ATP hydrolysis activity"/>
    <property type="evidence" value="ECO:0007669"/>
    <property type="project" value="UniProtKB-UniRule"/>
</dbReference>
<dbReference type="InterPro" id="IPR027543">
    <property type="entry name" value="Lon_bac"/>
</dbReference>
<dbReference type="InterPro" id="IPR004815">
    <property type="entry name" value="Lon_bac/euk-typ"/>
</dbReference>
<dbReference type="FunFam" id="3.40.50.300:FF:000382">
    <property type="entry name" value="Lon protease homolog 2, peroxisomal"/>
    <property type="match status" value="1"/>
</dbReference>
<dbReference type="SUPFAM" id="SSF88697">
    <property type="entry name" value="PUA domain-like"/>
    <property type="match status" value="1"/>
</dbReference>
<dbReference type="AlphaFoldDB" id="A0A418X4V8"/>
<evidence type="ECO:0000256" key="2">
    <source>
        <dbReference type="ARBA" id="ARBA00022490"/>
    </source>
</evidence>
<dbReference type="Gene3D" id="1.20.58.1480">
    <property type="match status" value="1"/>
</dbReference>
<evidence type="ECO:0000256" key="9">
    <source>
        <dbReference type="HAMAP-Rule" id="MF_01973"/>
    </source>
</evidence>
<dbReference type="PROSITE" id="PS01046">
    <property type="entry name" value="LON_SER"/>
    <property type="match status" value="1"/>
</dbReference>
<name>A0A418X4V8_9BURK</name>
<dbReference type="Pfam" id="PF02190">
    <property type="entry name" value="LON_substr_bdg"/>
    <property type="match status" value="1"/>
</dbReference>
<dbReference type="Proteomes" id="UP000285190">
    <property type="component" value="Unassembled WGS sequence"/>
</dbReference>
<evidence type="ECO:0000256" key="6">
    <source>
        <dbReference type="ARBA" id="ARBA00022825"/>
    </source>
</evidence>
<proteinExistence type="evidence at transcript level"/>
<evidence type="ECO:0000256" key="1">
    <source>
        <dbReference type="ARBA" id="ARBA00004496"/>
    </source>
</evidence>
<evidence type="ECO:0000256" key="7">
    <source>
        <dbReference type="ARBA" id="ARBA00022840"/>
    </source>
</evidence>
<dbReference type="SMART" id="SM00464">
    <property type="entry name" value="LON"/>
    <property type="match status" value="1"/>
</dbReference>
<dbReference type="InterPro" id="IPR020568">
    <property type="entry name" value="Ribosomal_Su5_D2-typ_SF"/>
</dbReference>
<dbReference type="Pfam" id="PF05362">
    <property type="entry name" value="Lon_C"/>
    <property type="match status" value="1"/>
</dbReference>
<dbReference type="NCBIfam" id="TIGR00763">
    <property type="entry name" value="lon"/>
    <property type="match status" value="1"/>
</dbReference>
<dbReference type="InterPro" id="IPR003593">
    <property type="entry name" value="AAA+_ATPase"/>
</dbReference>
<evidence type="ECO:0000256" key="13">
    <source>
        <dbReference type="PROSITE-ProRule" id="PRU01122"/>
    </source>
</evidence>